<keyword evidence="3" id="KW-0805">Transcription regulation</keyword>
<dbReference type="EMBL" id="CP001854">
    <property type="protein sequence ID" value="ADB52944.1"/>
    <property type="molecule type" value="Genomic_DNA"/>
</dbReference>
<dbReference type="RefSeq" id="WP_012935995.1">
    <property type="nucleotide sequence ID" value="NC_013739.1"/>
</dbReference>
<reference evidence="7 8" key="1">
    <citation type="journal article" date="2010" name="Stand. Genomic Sci.">
        <title>Complete genome sequence of Conexibacter woesei type strain (ID131577).</title>
        <authorList>
            <person name="Pukall R."/>
            <person name="Lapidus A."/>
            <person name="Glavina Del Rio T."/>
            <person name="Copeland A."/>
            <person name="Tice H."/>
            <person name="Cheng J.-F."/>
            <person name="Lucas S."/>
            <person name="Chen F."/>
            <person name="Nolan M."/>
            <person name="Bruce D."/>
            <person name="Goodwin L."/>
            <person name="Pitluck S."/>
            <person name="Mavromatis K."/>
            <person name="Ivanova N."/>
            <person name="Ovchinnikova G."/>
            <person name="Pati A."/>
            <person name="Chen A."/>
            <person name="Palaniappan K."/>
            <person name="Land M."/>
            <person name="Hauser L."/>
            <person name="Chang Y.-J."/>
            <person name="Jeffries C.D."/>
            <person name="Chain P."/>
            <person name="Meincke L."/>
            <person name="Sims D."/>
            <person name="Brettin T."/>
            <person name="Detter J.C."/>
            <person name="Rohde M."/>
            <person name="Goeker M."/>
            <person name="Bristow J."/>
            <person name="Eisen J.A."/>
            <person name="Markowitz V."/>
            <person name="Kyrpides N.C."/>
            <person name="Klenk H.-P."/>
            <person name="Hugenholtz P."/>
        </authorList>
    </citation>
    <scope>NUCLEOTIDE SEQUENCE [LARGE SCALE GENOMIC DNA]</scope>
    <source>
        <strain evidence="8">DSM 14684 / CIP 108061 / JCM 11494 / NBRC 100937 / ID131577</strain>
    </source>
</reference>
<dbReference type="GO" id="GO:0003700">
    <property type="term" value="F:DNA-binding transcription factor activity"/>
    <property type="evidence" value="ECO:0007669"/>
    <property type="project" value="InterPro"/>
</dbReference>
<evidence type="ECO:0000256" key="2">
    <source>
        <dbReference type="ARBA" id="ARBA00022898"/>
    </source>
</evidence>
<dbReference type="InterPro" id="IPR000524">
    <property type="entry name" value="Tscrpt_reg_HTH_GntR"/>
</dbReference>
<gene>
    <name evidence="7" type="ordered locus">Cwoe_4531</name>
</gene>
<dbReference type="Proteomes" id="UP000008229">
    <property type="component" value="Chromosome"/>
</dbReference>
<keyword evidence="4" id="KW-0238">DNA-binding</keyword>
<dbReference type="STRING" id="469383.Cwoe_4531"/>
<dbReference type="InterPro" id="IPR015424">
    <property type="entry name" value="PyrdxlP-dep_Trfase"/>
</dbReference>
<evidence type="ECO:0000313" key="7">
    <source>
        <dbReference type="EMBL" id="ADB52944.1"/>
    </source>
</evidence>
<dbReference type="CDD" id="cd00609">
    <property type="entry name" value="AAT_like"/>
    <property type="match status" value="1"/>
</dbReference>
<dbReference type="InterPro" id="IPR036390">
    <property type="entry name" value="WH_DNA-bd_sf"/>
</dbReference>
<dbReference type="KEGG" id="cwo:Cwoe_4531"/>
<dbReference type="Gene3D" id="1.10.10.10">
    <property type="entry name" value="Winged helix-like DNA-binding domain superfamily/Winged helix DNA-binding domain"/>
    <property type="match status" value="1"/>
</dbReference>
<dbReference type="PANTHER" id="PTHR46577:SF1">
    <property type="entry name" value="HTH-TYPE TRANSCRIPTIONAL REGULATORY PROTEIN GABR"/>
    <property type="match status" value="1"/>
</dbReference>
<dbReference type="PRINTS" id="PR00035">
    <property type="entry name" value="HTHGNTR"/>
</dbReference>
<evidence type="ECO:0000256" key="5">
    <source>
        <dbReference type="ARBA" id="ARBA00023163"/>
    </source>
</evidence>
<dbReference type="InterPro" id="IPR051446">
    <property type="entry name" value="HTH_trans_reg/aminotransferase"/>
</dbReference>
<keyword evidence="7" id="KW-0032">Aminotransferase</keyword>
<feature type="domain" description="HTH gntR-type" evidence="6">
    <location>
        <begin position="13"/>
        <end position="81"/>
    </location>
</feature>
<dbReference type="eggNOG" id="COG1167">
    <property type="taxonomic scope" value="Bacteria"/>
</dbReference>
<evidence type="ECO:0000256" key="4">
    <source>
        <dbReference type="ARBA" id="ARBA00023125"/>
    </source>
</evidence>
<keyword evidence="8" id="KW-1185">Reference proteome</keyword>
<dbReference type="GO" id="GO:0008483">
    <property type="term" value="F:transaminase activity"/>
    <property type="evidence" value="ECO:0007669"/>
    <property type="project" value="UniProtKB-KW"/>
</dbReference>
<dbReference type="InterPro" id="IPR015421">
    <property type="entry name" value="PyrdxlP-dep_Trfase_major"/>
</dbReference>
<sequence>MDLLLDLDAAPGTTLRRRAEHALREAVRSGRLAVGTRLPSTRALAAQLGVSRGVVVEAYAQLAAEGYLVTRRGGGTTVGGAGAGAGAGAGGAGTGGAGASGGAWAGGGRAGGVGGGAWAGGGRAGAGADGGGAGSGGAGAAGDALGGTDAWGAVLGARRAAAQQVKHDLRPALPALDGFPRAAWLAAVGRVLRTIPDERLGYPDPAGAIELRATLAAYLGRVRGVRAAPDQIVVTSGLRQGLDLLWATLARQGVRRVAVEVPGWRGWRQTSEAAGIESVALDVDASGADVDAIADLGVDAVGISPAHQFPTGAVLSSRRRTLLVEWAQRTGAVIVEDDYDAEFRYDRKPVGSLQGLAPDVVVYGGTASKTLAPAVRLGWLVLPRPLVEPVLDGQRRLGGVPAPIDQLALADLIERGELDRHLRRQRRRYRRQRDALLAALERELPEVEVEGVAAGLHAVLRLPAGAEEEAVLAVAHARGVALDGLGHGRPALVVGYANLTVPAVDRAVAALADAVRAASPRSRPRVRRA</sequence>
<reference evidence="8" key="2">
    <citation type="submission" date="2010-01" db="EMBL/GenBank/DDBJ databases">
        <title>The complete genome of Conexibacter woesei DSM 14684.</title>
        <authorList>
            <consortium name="US DOE Joint Genome Institute (JGI-PGF)"/>
            <person name="Lucas S."/>
            <person name="Copeland A."/>
            <person name="Lapidus A."/>
            <person name="Glavina del Rio T."/>
            <person name="Dalin E."/>
            <person name="Tice H."/>
            <person name="Bruce D."/>
            <person name="Goodwin L."/>
            <person name="Pitluck S."/>
            <person name="Kyrpides N."/>
            <person name="Mavromatis K."/>
            <person name="Ivanova N."/>
            <person name="Mikhailova N."/>
            <person name="Chertkov O."/>
            <person name="Brettin T."/>
            <person name="Detter J.C."/>
            <person name="Han C."/>
            <person name="Larimer F."/>
            <person name="Land M."/>
            <person name="Hauser L."/>
            <person name="Markowitz V."/>
            <person name="Cheng J.-F."/>
            <person name="Hugenholtz P."/>
            <person name="Woyke T."/>
            <person name="Wu D."/>
            <person name="Pukall R."/>
            <person name="Steenblock K."/>
            <person name="Schneider S."/>
            <person name="Klenk H.-P."/>
            <person name="Eisen J.A."/>
        </authorList>
    </citation>
    <scope>NUCLEOTIDE SEQUENCE [LARGE SCALE GENOMIC DNA]</scope>
    <source>
        <strain evidence="8">DSM 14684 / CIP 108061 / JCM 11494 / NBRC 100937 / ID131577</strain>
    </source>
</reference>
<name>D3F8U9_CONWI</name>
<dbReference type="AlphaFoldDB" id="D3F8U9"/>
<comment type="similarity">
    <text evidence="1">In the C-terminal section; belongs to the class-I pyridoxal-phosphate-dependent aminotransferase family.</text>
</comment>
<dbReference type="Pfam" id="PF00155">
    <property type="entry name" value="Aminotran_1_2"/>
    <property type="match status" value="1"/>
</dbReference>
<dbReference type="PROSITE" id="PS50949">
    <property type="entry name" value="HTH_GNTR"/>
    <property type="match status" value="1"/>
</dbReference>
<dbReference type="GO" id="GO:0003677">
    <property type="term" value="F:DNA binding"/>
    <property type="evidence" value="ECO:0007669"/>
    <property type="project" value="UniProtKB-KW"/>
</dbReference>
<protein>
    <submittedName>
        <fullName evidence="7">Transcriptional regulator, GntR family with aminotransferase domain</fullName>
    </submittedName>
</protein>
<proteinExistence type="inferred from homology"/>
<dbReference type="GO" id="GO:0030170">
    <property type="term" value="F:pyridoxal phosphate binding"/>
    <property type="evidence" value="ECO:0007669"/>
    <property type="project" value="InterPro"/>
</dbReference>
<dbReference type="SUPFAM" id="SSF46785">
    <property type="entry name" value="Winged helix' DNA-binding domain"/>
    <property type="match status" value="1"/>
</dbReference>
<dbReference type="Gene3D" id="3.40.640.10">
    <property type="entry name" value="Type I PLP-dependent aspartate aminotransferase-like (Major domain)"/>
    <property type="match status" value="1"/>
</dbReference>
<evidence type="ECO:0000256" key="1">
    <source>
        <dbReference type="ARBA" id="ARBA00005384"/>
    </source>
</evidence>
<dbReference type="PANTHER" id="PTHR46577">
    <property type="entry name" value="HTH-TYPE TRANSCRIPTIONAL REGULATORY PROTEIN GABR"/>
    <property type="match status" value="1"/>
</dbReference>
<dbReference type="OrthoDB" id="5415143at2"/>
<evidence type="ECO:0000259" key="6">
    <source>
        <dbReference type="PROSITE" id="PS50949"/>
    </source>
</evidence>
<dbReference type="SMART" id="SM00345">
    <property type="entry name" value="HTH_GNTR"/>
    <property type="match status" value="1"/>
</dbReference>
<keyword evidence="7" id="KW-0808">Transferase</keyword>
<dbReference type="CDD" id="cd07377">
    <property type="entry name" value="WHTH_GntR"/>
    <property type="match status" value="1"/>
</dbReference>
<dbReference type="InterPro" id="IPR004839">
    <property type="entry name" value="Aminotransferase_I/II_large"/>
</dbReference>
<organism evidence="7 8">
    <name type="scientific">Conexibacter woesei (strain DSM 14684 / CCUG 47730 / CIP 108061 / JCM 11494 / NBRC 100937 / ID131577)</name>
    <dbReference type="NCBI Taxonomy" id="469383"/>
    <lineage>
        <taxon>Bacteria</taxon>
        <taxon>Bacillati</taxon>
        <taxon>Actinomycetota</taxon>
        <taxon>Thermoleophilia</taxon>
        <taxon>Solirubrobacterales</taxon>
        <taxon>Conexibacteraceae</taxon>
        <taxon>Conexibacter</taxon>
    </lineage>
</organism>
<keyword evidence="5" id="KW-0804">Transcription</keyword>
<accession>D3F8U9</accession>
<dbReference type="SUPFAM" id="SSF53383">
    <property type="entry name" value="PLP-dependent transferases"/>
    <property type="match status" value="1"/>
</dbReference>
<dbReference type="InterPro" id="IPR036388">
    <property type="entry name" value="WH-like_DNA-bd_sf"/>
</dbReference>
<evidence type="ECO:0000256" key="3">
    <source>
        <dbReference type="ARBA" id="ARBA00023015"/>
    </source>
</evidence>
<evidence type="ECO:0000313" key="8">
    <source>
        <dbReference type="Proteomes" id="UP000008229"/>
    </source>
</evidence>
<dbReference type="Pfam" id="PF00392">
    <property type="entry name" value="GntR"/>
    <property type="match status" value="1"/>
</dbReference>
<keyword evidence="2" id="KW-0663">Pyridoxal phosphate</keyword>
<dbReference type="HOGENOM" id="CLU_017584_0_1_11"/>